<evidence type="ECO:0000256" key="8">
    <source>
        <dbReference type="SAM" id="MobiDB-lite"/>
    </source>
</evidence>
<keyword evidence="5" id="KW-0677">Repeat</keyword>
<dbReference type="EMBL" id="FTNV01000004">
    <property type="protein sequence ID" value="SIS25723.1"/>
    <property type="molecule type" value="Genomic_DNA"/>
</dbReference>
<keyword evidence="7" id="KW-0472">Membrane</keyword>
<protein>
    <submittedName>
        <fullName evidence="9">Ca2+-binding protein, RTX toxin-related</fullName>
    </submittedName>
</protein>
<dbReference type="PANTHER" id="PTHR38340:SF1">
    <property type="entry name" value="S-LAYER PROTEIN"/>
    <property type="match status" value="1"/>
</dbReference>
<sequence>MPGFQHRGLLGQAAEYLESDVRGFLAVPAGIIAIGGPNGGLSTLVPAAGSLARVTAGTGFDGGPGRSLRGEANLIDIAGTQAVVMTNSTGTGLLQYRVNADGSLGVGASVAVPELAVGGPLTSSAGGYIFAARADGTIGTFTADASGRLQAISSVADTAQTYGAAPAALRMVEVAGKEFLLTFSRSEAGVTSYAVNPANGALTAKGSLGAQEGLGINDTAICLRNVDIGGRSLVIAASMDASAAGAALTVLEIDAGGALVARDHVGDSRDTRFGRIQGLEIIEHEGRAYVIAAGGDDGISLLTMLPDGRLIHLDTIAHDLGLGLESISAMTAIKAADAIEVILASQTNAGLTQFTVSLAQQGQTISGNAAVQNGTAQDDLIIGGDGDNALLGGAGDDILLDGAGSDTLTGGAGRDIFLLSPDDATDDITDFQLGEDRIDLTLRAGLYSPNDIAISSTSWGARLTIGDDVTNIRTSNGTRLELEDVRAALAFDLERTPIVETNDVDPQGLPLPSPAVTLTGTAGQDRLEGGIGDDSIDGEDGEDVLIGNDGNDTIKGGRGSDSILGGSGDDLLLGGKALDTLRGGAGDDRLEGHKGFDLVYGDAGNDTLTGGLHADTLYGGDGNDSLLGEMGHDLLYGGDGNDILEGGVEFDTLIGGEGDDTLLGGAHRDTLQGGNGNDFLNGQNGFDLLEGGAGDDTLIGEANADTIYGGDGDDSLDGSDGFDFLDGGRGNDTMFGGANADRMFGREGHDALYGEVGHDHLEGGAGNDLLSGGIDFDTLIGGDGNDTLLGGAHRDTLIGGDGDDYLNGQNGFDRLEGGTGHDTLIGEANADTLIGGAGDDRLDGGEGFDRLDGGTGDDTLIGGANADTLLGGDGDDWLFAGIGNDFMRGGAGADVFVFNRGDEFNRIADFENGTDRLMLETGDNAISDLRRHEAPLGLVVAWEGGQVLMDGMSIASFDSSDVIFL</sequence>
<accession>A0A1N7HLN6</accession>
<proteinExistence type="predicted"/>
<gene>
    <name evidence="9" type="ORF">SAMN05421666_3358</name>
</gene>
<dbReference type="STRING" id="573024.SAMN05216208_3334"/>
<evidence type="ECO:0000256" key="5">
    <source>
        <dbReference type="ARBA" id="ARBA00022737"/>
    </source>
</evidence>
<dbReference type="PRINTS" id="PR01488">
    <property type="entry name" value="RTXTOXINA"/>
</dbReference>
<evidence type="ECO:0000256" key="6">
    <source>
        <dbReference type="ARBA" id="ARBA00023026"/>
    </source>
</evidence>
<dbReference type="InterPro" id="IPR011049">
    <property type="entry name" value="Serralysin-like_metalloprot_C"/>
</dbReference>
<reference evidence="9 10" key="1">
    <citation type="submission" date="2017-01" db="EMBL/GenBank/DDBJ databases">
        <authorList>
            <person name="Mah S.A."/>
            <person name="Swanson W.J."/>
            <person name="Moy G.W."/>
            <person name="Vacquier V.D."/>
        </authorList>
    </citation>
    <scope>NUCLEOTIDE SEQUENCE [LARGE SCALE GENOMIC DNA]</scope>
    <source>
        <strain evidence="9 10">DSM 29590</strain>
    </source>
</reference>
<dbReference type="GO" id="GO:0005509">
    <property type="term" value="F:calcium ion binding"/>
    <property type="evidence" value="ECO:0007669"/>
    <property type="project" value="InterPro"/>
</dbReference>
<dbReference type="GO" id="GO:0090729">
    <property type="term" value="F:toxin activity"/>
    <property type="evidence" value="ECO:0007669"/>
    <property type="project" value="UniProtKB-KW"/>
</dbReference>
<dbReference type="PANTHER" id="PTHR38340">
    <property type="entry name" value="S-LAYER PROTEIN"/>
    <property type="match status" value="1"/>
</dbReference>
<evidence type="ECO:0000256" key="7">
    <source>
        <dbReference type="ARBA" id="ARBA00023136"/>
    </source>
</evidence>
<name>A0A1N7HLN6_9RHOB</name>
<keyword evidence="3" id="KW-0964">Secreted</keyword>
<evidence type="ECO:0000256" key="4">
    <source>
        <dbReference type="ARBA" id="ARBA00022656"/>
    </source>
</evidence>
<evidence type="ECO:0000313" key="9">
    <source>
        <dbReference type="EMBL" id="SIS25723.1"/>
    </source>
</evidence>
<evidence type="ECO:0000256" key="1">
    <source>
        <dbReference type="ARBA" id="ARBA00004370"/>
    </source>
</evidence>
<dbReference type="InterPro" id="IPR001343">
    <property type="entry name" value="Hemolysn_Ca-bd"/>
</dbReference>
<dbReference type="RefSeq" id="WP_076535460.1">
    <property type="nucleotide sequence ID" value="NZ_FOAC01000004.1"/>
</dbReference>
<keyword evidence="6" id="KW-0843">Virulence</keyword>
<comment type="subcellular location">
    <subcellularLocation>
        <location evidence="1">Membrane</location>
    </subcellularLocation>
    <subcellularLocation>
        <location evidence="2">Secreted</location>
    </subcellularLocation>
</comment>
<dbReference type="InterPro" id="IPR015943">
    <property type="entry name" value="WD40/YVTN_repeat-like_dom_sf"/>
</dbReference>
<dbReference type="Gene3D" id="2.130.10.10">
    <property type="entry name" value="YVTN repeat-like/Quinoprotein amine dehydrogenase"/>
    <property type="match status" value="1"/>
</dbReference>
<dbReference type="AlphaFoldDB" id="A0A1N7HLN6"/>
<dbReference type="Proteomes" id="UP000186019">
    <property type="component" value="Unassembled WGS sequence"/>
</dbReference>
<dbReference type="Pfam" id="PF00353">
    <property type="entry name" value="HemolysinCabind"/>
    <property type="match status" value="10"/>
</dbReference>
<evidence type="ECO:0000256" key="3">
    <source>
        <dbReference type="ARBA" id="ARBA00022525"/>
    </source>
</evidence>
<dbReference type="PRINTS" id="PR00313">
    <property type="entry name" value="CABNDNGRPT"/>
</dbReference>
<dbReference type="SUPFAM" id="SSF51120">
    <property type="entry name" value="beta-Roll"/>
    <property type="match status" value="3"/>
</dbReference>
<dbReference type="GO" id="GO:0016020">
    <property type="term" value="C:membrane"/>
    <property type="evidence" value="ECO:0007669"/>
    <property type="project" value="UniProtKB-SubCell"/>
</dbReference>
<dbReference type="GO" id="GO:0005576">
    <property type="term" value="C:extracellular region"/>
    <property type="evidence" value="ECO:0007669"/>
    <property type="project" value="UniProtKB-SubCell"/>
</dbReference>
<keyword evidence="10" id="KW-1185">Reference proteome</keyword>
<evidence type="ECO:0000313" key="10">
    <source>
        <dbReference type="Proteomes" id="UP000186019"/>
    </source>
</evidence>
<dbReference type="Gene3D" id="2.150.10.10">
    <property type="entry name" value="Serralysin-like metalloprotease, C-terminal"/>
    <property type="match status" value="8"/>
</dbReference>
<keyword evidence="4" id="KW-0800">Toxin</keyword>
<dbReference type="PROSITE" id="PS00330">
    <property type="entry name" value="HEMOLYSIN_CALCIUM"/>
    <property type="match status" value="9"/>
</dbReference>
<dbReference type="InterPro" id="IPR018511">
    <property type="entry name" value="Hemolysin-typ_Ca-bd_CS"/>
</dbReference>
<organism evidence="9 10">
    <name type="scientific">Roseovarius nanhaiticus</name>
    <dbReference type="NCBI Taxonomy" id="573024"/>
    <lineage>
        <taxon>Bacteria</taxon>
        <taxon>Pseudomonadati</taxon>
        <taxon>Pseudomonadota</taxon>
        <taxon>Alphaproteobacteria</taxon>
        <taxon>Rhodobacterales</taxon>
        <taxon>Roseobacteraceae</taxon>
        <taxon>Roseovarius</taxon>
    </lineage>
</organism>
<dbReference type="InterPro" id="IPR050557">
    <property type="entry name" value="RTX_toxin/Mannuronan_C5-epim"/>
</dbReference>
<dbReference type="OrthoDB" id="9342475at2"/>
<dbReference type="InterPro" id="IPR003995">
    <property type="entry name" value="RTX_toxin_determinant-A"/>
</dbReference>
<feature type="region of interest" description="Disordered" evidence="8">
    <location>
        <begin position="520"/>
        <end position="539"/>
    </location>
</feature>
<evidence type="ECO:0000256" key="2">
    <source>
        <dbReference type="ARBA" id="ARBA00004613"/>
    </source>
</evidence>